<dbReference type="InterPro" id="IPR051807">
    <property type="entry name" value="Sec-metab_biosynth-assoc"/>
</dbReference>
<keyword evidence="4" id="KW-1185">Reference proteome</keyword>
<evidence type="ECO:0000259" key="2">
    <source>
        <dbReference type="Pfam" id="PF03795"/>
    </source>
</evidence>
<dbReference type="RefSeq" id="WP_211852945.1">
    <property type="nucleotide sequence ID" value="NZ_JAAGBB010000014.1"/>
</dbReference>
<dbReference type="InterPro" id="IPR011008">
    <property type="entry name" value="Dimeric_a/b-barrel"/>
</dbReference>
<dbReference type="Pfam" id="PF03795">
    <property type="entry name" value="YCII"/>
    <property type="match status" value="1"/>
</dbReference>
<dbReference type="Gene3D" id="3.30.70.1060">
    <property type="entry name" value="Dimeric alpha+beta barrel"/>
    <property type="match status" value="1"/>
</dbReference>
<name>A0ABS5EY96_9PROT</name>
<dbReference type="InterPro" id="IPR005545">
    <property type="entry name" value="YCII"/>
</dbReference>
<dbReference type="PANTHER" id="PTHR33606">
    <property type="entry name" value="PROTEIN YCII"/>
    <property type="match status" value="1"/>
</dbReference>
<dbReference type="Proteomes" id="UP001196870">
    <property type="component" value="Unassembled WGS sequence"/>
</dbReference>
<accession>A0ABS5EY96</accession>
<dbReference type="PANTHER" id="PTHR33606:SF3">
    <property type="entry name" value="PROTEIN YCII"/>
    <property type="match status" value="1"/>
</dbReference>
<sequence>MLFAIRILDRPGMAEARRAVRAAHIAFLQQHAASLVLAGPVMDAEGGSIGSVRIVDVPDRAAAERMVAEDPFAKAGCFGEIRIDPYRIVFKDGKLAE</sequence>
<evidence type="ECO:0000256" key="1">
    <source>
        <dbReference type="ARBA" id="ARBA00007689"/>
    </source>
</evidence>
<reference evidence="4" key="1">
    <citation type="journal article" date="2021" name="Syst. Appl. Microbiol.">
        <title>Roseomonas hellenica sp. nov., isolated from roots of wild-growing Alkanna tinctoria.</title>
        <authorList>
            <person name="Rat A."/>
            <person name="Naranjo H.D."/>
            <person name="Lebbe L."/>
            <person name="Cnockaert M."/>
            <person name="Krigas N."/>
            <person name="Grigoriadou K."/>
            <person name="Maloupa E."/>
            <person name="Willems A."/>
        </authorList>
    </citation>
    <scope>NUCLEOTIDE SEQUENCE [LARGE SCALE GENOMIC DNA]</scope>
    <source>
        <strain evidence="4">LMG 31523</strain>
    </source>
</reference>
<organism evidence="3 4">
    <name type="scientific">Plastoroseomonas hellenica</name>
    <dbReference type="NCBI Taxonomy" id="2687306"/>
    <lineage>
        <taxon>Bacteria</taxon>
        <taxon>Pseudomonadati</taxon>
        <taxon>Pseudomonadota</taxon>
        <taxon>Alphaproteobacteria</taxon>
        <taxon>Acetobacterales</taxon>
        <taxon>Acetobacteraceae</taxon>
        <taxon>Plastoroseomonas</taxon>
    </lineage>
</organism>
<comment type="similarity">
    <text evidence="1">Belongs to the YciI family.</text>
</comment>
<dbReference type="SUPFAM" id="SSF54909">
    <property type="entry name" value="Dimeric alpha+beta barrel"/>
    <property type="match status" value="1"/>
</dbReference>
<evidence type="ECO:0000313" key="4">
    <source>
        <dbReference type="Proteomes" id="UP001196870"/>
    </source>
</evidence>
<feature type="domain" description="YCII-related" evidence="2">
    <location>
        <begin position="1"/>
        <end position="84"/>
    </location>
</feature>
<protein>
    <submittedName>
        <fullName evidence="3">YciI family protein</fullName>
    </submittedName>
</protein>
<comment type="caution">
    <text evidence="3">The sequence shown here is derived from an EMBL/GenBank/DDBJ whole genome shotgun (WGS) entry which is preliminary data.</text>
</comment>
<evidence type="ECO:0000313" key="3">
    <source>
        <dbReference type="EMBL" id="MBR0665271.1"/>
    </source>
</evidence>
<gene>
    <name evidence="3" type="ORF">GXW71_12985</name>
</gene>
<dbReference type="EMBL" id="JAAGBB010000014">
    <property type="protein sequence ID" value="MBR0665271.1"/>
    <property type="molecule type" value="Genomic_DNA"/>
</dbReference>
<proteinExistence type="inferred from homology"/>